<proteinExistence type="predicted"/>
<accession>A0ABN5XYA8</accession>
<keyword evidence="2" id="KW-1185">Reference proteome</keyword>
<sequence length="112" mass="11398">MLPFCSHWQPDEFVAVFTSPGTWVSSLTVWSVTPPHCGKNGPCLDAPAVGAPVWGTSGEVGSSVEHAANTGTTAAASTANVLALRVHPVAAVLGVTPCTVAAAEKGNHRHAD</sequence>
<name>A0ABN5XYA8_MYCME</name>
<protein>
    <submittedName>
        <fullName evidence="1">Uncharacterized protein</fullName>
    </submittedName>
</protein>
<gene>
    <name evidence="1" type="ORF">MMAGJ_02940</name>
</gene>
<dbReference type="EMBL" id="AP022567">
    <property type="protein sequence ID" value="BBX31012.1"/>
    <property type="molecule type" value="Genomic_DNA"/>
</dbReference>
<organism evidence="1 2">
    <name type="scientific">Mycolicibacterium mageritense</name>
    <name type="common">Mycobacterium mageritense</name>
    <dbReference type="NCBI Taxonomy" id="53462"/>
    <lineage>
        <taxon>Bacteria</taxon>
        <taxon>Bacillati</taxon>
        <taxon>Actinomycetota</taxon>
        <taxon>Actinomycetes</taxon>
        <taxon>Mycobacteriales</taxon>
        <taxon>Mycobacteriaceae</taxon>
        <taxon>Mycolicibacterium</taxon>
    </lineage>
</organism>
<reference evidence="1 2" key="1">
    <citation type="journal article" date="2019" name="Emerg. Microbes Infect.">
        <title>Comprehensive subspecies identification of 175 nontuberculous mycobacteria species based on 7547 genomic profiles.</title>
        <authorList>
            <person name="Matsumoto Y."/>
            <person name="Kinjo T."/>
            <person name="Motooka D."/>
            <person name="Nabeya D."/>
            <person name="Jung N."/>
            <person name="Uechi K."/>
            <person name="Horii T."/>
            <person name="Iida T."/>
            <person name="Fujita J."/>
            <person name="Nakamura S."/>
        </authorList>
    </citation>
    <scope>NUCLEOTIDE SEQUENCE [LARGE SCALE GENOMIC DNA]</scope>
    <source>
        <strain evidence="1 2">JCM 12375</strain>
    </source>
</reference>
<dbReference type="Proteomes" id="UP000465622">
    <property type="component" value="Chromosome"/>
</dbReference>
<evidence type="ECO:0000313" key="1">
    <source>
        <dbReference type="EMBL" id="BBX31012.1"/>
    </source>
</evidence>
<evidence type="ECO:0000313" key="2">
    <source>
        <dbReference type="Proteomes" id="UP000465622"/>
    </source>
</evidence>